<dbReference type="GO" id="GO:0003779">
    <property type="term" value="F:actin binding"/>
    <property type="evidence" value="ECO:0007669"/>
    <property type="project" value="UniProtKB-KW"/>
</dbReference>
<dbReference type="SMART" id="SM00875">
    <property type="entry name" value="BACK"/>
    <property type="match status" value="1"/>
</dbReference>
<keyword evidence="6" id="KW-0009">Actin-binding</keyword>
<evidence type="ECO:0000256" key="6">
    <source>
        <dbReference type="ARBA" id="ARBA00023203"/>
    </source>
</evidence>
<keyword evidence="3" id="KW-0880">Kelch repeat</keyword>
<protein>
    <recommendedName>
        <fullName evidence="2">Kelch-like protein diablo</fullName>
    </recommendedName>
</protein>
<dbReference type="EMBL" id="GIIL01000145">
    <property type="protein sequence ID" value="NOV43871.1"/>
    <property type="molecule type" value="Transcribed_RNA"/>
</dbReference>
<dbReference type="FunFam" id="1.25.40.420:FF:000001">
    <property type="entry name" value="Kelch-like family member 12"/>
    <property type="match status" value="1"/>
</dbReference>
<dbReference type="Pfam" id="PF01344">
    <property type="entry name" value="Kelch_1"/>
    <property type="match status" value="6"/>
</dbReference>
<dbReference type="SMART" id="SM00612">
    <property type="entry name" value="Kelch"/>
    <property type="match status" value="6"/>
</dbReference>
<evidence type="ECO:0000256" key="7">
    <source>
        <dbReference type="ARBA" id="ARBA00043912"/>
    </source>
</evidence>
<dbReference type="PROSITE" id="PS50097">
    <property type="entry name" value="BTB"/>
    <property type="match status" value="1"/>
</dbReference>
<comment type="function">
    <text evidence="7">Probable substrate-specific adapter of an E3 ubiquitin-protein ligase complex which mediates the ubiquitination and subsequent proteasomal degradation of target proteins. May have a role in synapse differentiation and growth.</text>
</comment>
<evidence type="ECO:0000259" key="8">
    <source>
        <dbReference type="PROSITE" id="PS50097"/>
    </source>
</evidence>
<evidence type="ECO:0000256" key="2">
    <source>
        <dbReference type="ARBA" id="ARBA00013699"/>
    </source>
</evidence>
<dbReference type="SUPFAM" id="SSF54695">
    <property type="entry name" value="POZ domain"/>
    <property type="match status" value="1"/>
</dbReference>
<dbReference type="PANTHER" id="PTHR24412">
    <property type="entry name" value="KELCH PROTEIN"/>
    <property type="match status" value="1"/>
</dbReference>
<dbReference type="Pfam" id="PF00651">
    <property type="entry name" value="BTB"/>
    <property type="match status" value="1"/>
</dbReference>
<dbReference type="FunFam" id="3.30.710.10:FF:000001">
    <property type="entry name" value="Kelch-like family member 20"/>
    <property type="match status" value="1"/>
</dbReference>
<dbReference type="Pfam" id="PF07707">
    <property type="entry name" value="BACK"/>
    <property type="match status" value="1"/>
</dbReference>
<comment type="pathway">
    <text evidence="1">Protein modification; protein ubiquitination.</text>
</comment>
<dbReference type="UniPathway" id="UPA00143"/>
<dbReference type="Gene3D" id="1.25.40.420">
    <property type="match status" value="1"/>
</dbReference>
<evidence type="ECO:0000256" key="3">
    <source>
        <dbReference type="ARBA" id="ARBA00022441"/>
    </source>
</evidence>
<dbReference type="PIRSF" id="PIRSF037037">
    <property type="entry name" value="Kelch-like_protein_gigaxonin"/>
    <property type="match status" value="1"/>
</dbReference>
<name>A0A6M2DFG5_XENCH</name>
<evidence type="ECO:0000256" key="1">
    <source>
        <dbReference type="ARBA" id="ARBA00004906"/>
    </source>
</evidence>
<evidence type="ECO:0000256" key="5">
    <source>
        <dbReference type="ARBA" id="ARBA00022786"/>
    </source>
</evidence>
<evidence type="ECO:0000313" key="9">
    <source>
        <dbReference type="EMBL" id="NOV43871.1"/>
    </source>
</evidence>
<organism evidence="9">
    <name type="scientific">Xenopsylla cheopis</name>
    <name type="common">Oriental rat flea</name>
    <name type="synonym">Pulex cheopis</name>
    <dbReference type="NCBI Taxonomy" id="163159"/>
    <lineage>
        <taxon>Eukaryota</taxon>
        <taxon>Metazoa</taxon>
        <taxon>Ecdysozoa</taxon>
        <taxon>Arthropoda</taxon>
        <taxon>Hexapoda</taxon>
        <taxon>Insecta</taxon>
        <taxon>Pterygota</taxon>
        <taxon>Neoptera</taxon>
        <taxon>Endopterygota</taxon>
        <taxon>Siphonaptera</taxon>
        <taxon>Pulicidae</taxon>
        <taxon>Xenopsyllinae</taxon>
        <taxon>Xenopsylla</taxon>
    </lineage>
</organism>
<dbReference type="Gene3D" id="3.30.710.10">
    <property type="entry name" value="Potassium Channel Kv1.1, Chain A"/>
    <property type="match status" value="1"/>
</dbReference>
<dbReference type="InterPro" id="IPR006652">
    <property type="entry name" value="Kelch_1"/>
</dbReference>
<dbReference type="CDD" id="cd18247">
    <property type="entry name" value="BTB_POZ_KLHL18"/>
    <property type="match status" value="1"/>
</dbReference>
<dbReference type="InterPro" id="IPR030603">
    <property type="entry name" value="KLHL18_BTB/POZ"/>
</dbReference>
<dbReference type="InterPro" id="IPR011333">
    <property type="entry name" value="SKP1/BTB/POZ_sf"/>
</dbReference>
<reference evidence="9" key="1">
    <citation type="submission" date="2020-03" db="EMBL/GenBank/DDBJ databases">
        <title>Transcriptomic Profiling of the Digestive Tract of the Rat Flea, Xenopsylla cheopis, Following Blood Feeding and Infection with Yersinia pestis.</title>
        <authorList>
            <person name="Bland D.M."/>
            <person name="Martens C.A."/>
            <person name="Virtaneva K."/>
            <person name="Kanakabandi K."/>
            <person name="Long D."/>
            <person name="Rosenke R."/>
            <person name="Saturday G.A."/>
            <person name="Hoyt F.H."/>
            <person name="Bruno D.P."/>
            <person name="Ribeiro J.M.C."/>
            <person name="Hinnebusch J."/>
        </authorList>
    </citation>
    <scope>NUCLEOTIDE SEQUENCE</scope>
</reference>
<dbReference type="PANTHER" id="PTHR24412:SF497">
    <property type="entry name" value="KELCH-LIKE PROTEIN 18"/>
    <property type="match status" value="1"/>
</dbReference>
<feature type="domain" description="BTB" evidence="8">
    <location>
        <begin position="36"/>
        <end position="103"/>
    </location>
</feature>
<dbReference type="Gene3D" id="2.120.10.80">
    <property type="entry name" value="Kelch-type beta propeller"/>
    <property type="match status" value="2"/>
</dbReference>
<dbReference type="InterPro" id="IPR011043">
    <property type="entry name" value="Gal_Oxase/kelch_b-propeller"/>
</dbReference>
<proteinExistence type="predicted"/>
<dbReference type="SMART" id="SM00225">
    <property type="entry name" value="BTB"/>
    <property type="match status" value="1"/>
</dbReference>
<dbReference type="GO" id="GO:0016567">
    <property type="term" value="P:protein ubiquitination"/>
    <property type="evidence" value="ECO:0007669"/>
    <property type="project" value="UniProtKB-UniPathway"/>
</dbReference>
<dbReference type="InterPro" id="IPR011705">
    <property type="entry name" value="BACK"/>
</dbReference>
<dbReference type="InterPro" id="IPR015915">
    <property type="entry name" value="Kelch-typ_b-propeller"/>
</dbReference>
<dbReference type="InterPro" id="IPR017096">
    <property type="entry name" value="BTB-kelch_protein"/>
</dbReference>
<dbReference type="InterPro" id="IPR000210">
    <property type="entry name" value="BTB/POZ_dom"/>
</dbReference>
<accession>A0A6M2DFG5</accession>
<dbReference type="SUPFAM" id="SSF50965">
    <property type="entry name" value="Galactose oxidase, central domain"/>
    <property type="match status" value="1"/>
</dbReference>
<dbReference type="AlphaFoldDB" id="A0A6M2DFG5"/>
<keyword evidence="4" id="KW-0677">Repeat</keyword>
<dbReference type="PRINTS" id="PR00501">
    <property type="entry name" value="KELCHREPEAT"/>
</dbReference>
<sequence length="570" mass="63777">MMDKLDDDDCVFFQQNDIFNEGLSVMEEIRRQGKLCDVTLKAEDQSFSAHRIVLAASIPYFYAMFTHNMAESKKRDITMKGIEPKALETLINFAYTGKVTISNKNVQSIMIGASFLQLTKVRDACAEFLKMRFHPHNVLGIRLFAETLGCTKLKTHADVYLAQFFQEVSLSDEFMQLSEAEILSILKSDSLDVSSESEVFEGLIGWIKHDPEERQQHLPELLSHVRMPLLSPQYLADRVATEEMIRTSHKCRDLLDEAKDYHLMPERRNLVPSFRTRSRIFEHPFGHIYAVGGLTKNGDSVSAVEMYDPKIGQWQIGEAMCMMRSRVGVAATKGHLYAFGGFNGTERLKTVEIYDPMQKKWEKGCPMHYKRSAVGVATLGNMIYVCGGYDGVTSLNTVECYNPGASSCYLVNPMIKYRSAGGVAALSGYIWALGGHDGLSIFDSVERYDPRGDAWIKVESMLTRRCRLGVAPLNGKLYVCGGYDGSKFLQTVEMFDPFMNKWSFVAPMNVMRSRVALVSNLGKLWAIGGYDGESNLSTVEVYDPVANEWTMGPPMCAHEGGVGAAVVPVI</sequence>
<keyword evidence="5" id="KW-0833">Ubl conjugation pathway</keyword>
<evidence type="ECO:0000256" key="4">
    <source>
        <dbReference type="ARBA" id="ARBA00022737"/>
    </source>
</evidence>